<feature type="chain" id="PRO_5017217702" evidence="2">
    <location>
        <begin position="21"/>
        <end position="202"/>
    </location>
</feature>
<dbReference type="InterPro" id="IPR011250">
    <property type="entry name" value="OMP/PagP_B-barrel"/>
</dbReference>
<dbReference type="OrthoDB" id="945117at2"/>
<organism evidence="4 5">
    <name type="scientific">Myroides guanonis</name>
    <dbReference type="NCBI Taxonomy" id="1150112"/>
    <lineage>
        <taxon>Bacteria</taxon>
        <taxon>Pseudomonadati</taxon>
        <taxon>Bacteroidota</taxon>
        <taxon>Flavobacteriia</taxon>
        <taxon>Flavobacteriales</taxon>
        <taxon>Flavobacteriaceae</taxon>
        <taxon>Myroides</taxon>
    </lineage>
</organism>
<evidence type="ECO:0000256" key="2">
    <source>
        <dbReference type="SAM" id="SignalP"/>
    </source>
</evidence>
<evidence type="ECO:0000256" key="1">
    <source>
        <dbReference type="ARBA" id="ARBA00022729"/>
    </source>
</evidence>
<feature type="signal peptide" evidence="2">
    <location>
        <begin position="1"/>
        <end position="20"/>
    </location>
</feature>
<dbReference type="InterPro" id="IPR027385">
    <property type="entry name" value="Beta-barrel_OMP"/>
</dbReference>
<keyword evidence="1 2" id="KW-0732">Signal</keyword>
<name>A0A1I3UJA5_9FLAO</name>
<keyword evidence="5" id="KW-1185">Reference proteome</keyword>
<gene>
    <name evidence="4" type="ORF">SAMN04487893_11820</name>
</gene>
<protein>
    <submittedName>
        <fullName evidence="4">Outer membrane protein</fullName>
    </submittedName>
</protein>
<dbReference type="RefSeq" id="WP_090681079.1">
    <property type="nucleotide sequence ID" value="NZ_FORU01000018.1"/>
</dbReference>
<sequence>MKKIVLSLAAVLAFGLTAQAQDKPTYGFQQSDVFVEGNFGLNSTNDKNTETKTSSFNFNPKVGYMLNDKFAVGASFQVGNETEKVAGVKTEKFNNFYGGVFGRYNFLELGNRFHTYAEVGVGFNQLKNDIADVKAKGISTGLHLGFDYFLTPNVALSFTLADVISYDSMKEDGKESVSEFNANINVFDNFFDSAKFGLIYKF</sequence>
<reference evidence="5" key="1">
    <citation type="submission" date="2016-10" db="EMBL/GenBank/DDBJ databases">
        <authorList>
            <person name="Varghese N."/>
            <person name="Submissions S."/>
        </authorList>
    </citation>
    <scope>NUCLEOTIDE SEQUENCE [LARGE SCALE GENOMIC DNA]</scope>
    <source>
        <strain evidence="5">DSM 26542</strain>
    </source>
</reference>
<dbReference type="Pfam" id="PF13505">
    <property type="entry name" value="OMP_b-brl"/>
    <property type="match status" value="1"/>
</dbReference>
<dbReference type="Gene3D" id="2.40.160.20">
    <property type="match status" value="1"/>
</dbReference>
<evidence type="ECO:0000313" key="5">
    <source>
        <dbReference type="Proteomes" id="UP000243887"/>
    </source>
</evidence>
<proteinExistence type="predicted"/>
<evidence type="ECO:0000259" key="3">
    <source>
        <dbReference type="Pfam" id="PF13505"/>
    </source>
</evidence>
<accession>A0A1I3UJA5</accession>
<dbReference type="STRING" id="1150112.SAMN04487893_11820"/>
<dbReference type="SUPFAM" id="SSF56925">
    <property type="entry name" value="OMPA-like"/>
    <property type="match status" value="1"/>
</dbReference>
<dbReference type="EMBL" id="FORU01000018">
    <property type="protein sequence ID" value="SFJ82975.1"/>
    <property type="molecule type" value="Genomic_DNA"/>
</dbReference>
<dbReference type="AlphaFoldDB" id="A0A1I3UJA5"/>
<feature type="domain" description="Outer membrane protein beta-barrel" evidence="3">
    <location>
        <begin position="7"/>
        <end position="171"/>
    </location>
</feature>
<dbReference type="Proteomes" id="UP000243887">
    <property type="component" value="Unassembled WGS sequence"/>
</dbReference>
<evidence type="ECO:0000313" key="4">
    <source>
        <dbReference type="EMBL" id="SFJ82975.1"/>
    </source>
</evidence>